<dbReference type="Proteomes" id="UP000249417">
    <property type="component" value="Unassembled WGS sequence"/>
</dbReference>
<accession>A0A2W5MWY1</accession>
<protein>
    <submittedName>
        <fullName evidence="1">Uncharacterized protein</fullName>
    </submittedName>
</protein>
<evidence type="ECO:0000313" key="1">
    <source>
        <dbReference type="EMBL" id="PZQ44709.1"/>
    </source>
</evidence>
<proteinExistence type="predicted"/>
<dbReference type="AlphaFoldDB" id="A0A2W5MWY1"/>
<dbReference type="InterPro" id="IPR011990">
    <property type="entry name" value="TPR-like_helical_dom_sf"/>
</dbReference>
<comment type="caution">
    <text evidence="1">The sequence shown here is derived from an EMBL/GenBank/DDBJ whole genome shotgun (WGS) entry which is preliminary data.</text>
</comment>
<organism evidence="1 2">
    <name type="scientific">Micavibrio aeruginosavorus</name>
    <dbReference type="NCBI Taxonomy" id="349221"/>
    <lineage>
        <taxon>Bacteria</taxon>
        <taxon>Pseudomonadati</taxon>
        <taxon>Bdellovibrionota</taxon>
        <taxon>Bdellovibrionia</taxon>
        <taxon>Bdellovibrionales</taxon>
        <taxon>Pseudobdellovibrionaceae</taxon>
        <taxon>Micavibrio</taxon>
    </lineage>
</organism>
<reference evidence="1 2" key="1">
    <citation type="submission" date="2017-08" db="EMBL/GenBank/DDBJ databases">
        <title>Infants hospitalized years apart are colonized by the same room-sourced microbial strains.</title>
        <authorList>
            <person name="Brooks B."/>
            <person name="Olm M.R."/>
            <person name="Firek B.A."/>
            <person name="Baker R."/>
            <person name="Thomas B.C."/>
            <person name="Morowitz M.J."/>
            <person name="Banfield J.F."/>
        </authorList>
    </citation>
    <scope>NUCLEOTIDE SEQUENCE [LARGE SCALE GENOMIC DNA]</scope>
    <source>
        <strain evidence="1">S2_005_002_R2_29</strain>
    </source>
</reference>
<evidence type="ECO:0000313" key="2">
    <source>
        <dbReference type="Proteomes" id="UP000249417"/>
    </source>
</evidence>
<name>A0A2W5MWY1_9BACT</name>
<dbReference type="EMBL" id="QFQB01000081">
    <property type="protein sequence ID" value="PZQ44709.1"/>
    <property type="molecule type" value="Genomic_DNA"/>
</dbReference>
<dbReference type="SUPFAM" id="SSF48452">
    <property type="entry name" value="TPR-like"/>
    <property type="match status" value="1"/>
</dbReference>
<gene>
    <name evidence="1" type="ORF">DI551_09575</name>
</gene>
<dbReference type="Gene3D" id="1.25.40.10">
    <property type="entry name" value="Tetratricopeptide repeat domain"/>
    <property type="match status" value="1"/>
</dbReference>
<sequence>MNDAVSDFTILMRKLNQRIRETNPHSLDGRELTLDLLENYDYSPEHAAKWCRRLLETGKYRDDALRLAISAINNREQDRKPKLLLSELARSFSQNDVADHAETIYRGAIRLYPEDIRFRTQLASHLLKNNQRRDAINCLEEAVRTDLADNAAAHMLSVLYMSDHEIEKTIELLRPIYDRAEADIQIVHMLAKAFIEHGNPELASDMLQEIFDRGVENSWTYEYMGEAFIKMDKPAIAIRIMADAAQSPDAMESLRYMLARAYIDNKQPMSAIEILSELASTQSKAAFNKSVIGLLGRAFNDAGSPRKTIEKILPYYQANDANSYMMRSLGQACMLTGNRTLFEIIKHAIKPDESRDLLDARMHFNAGASDKAAEIIEPYAFDDESLIDSKALYTACFDMDTTEVRTIQNNVDAQDFKSIILRRETLIRLAQKAKATASPSSP</sequence>